<keyword evidence="24" id="KW-1185">Reference proteome</keyword>
<dbReference type="GO" id="GO:0016042">
    <property type="term" value="P:lipid catabolic process"/>
    <property type="evidence" value="ECO:0007669"/>
    <property type="project" value="UniProtKB-KW"/>
</dbReference>
<comment type="catalytic activity">
    <reaction evidence="15">
        <text>1,2,3-tri-(9Z-octadecenoyl)-glycerol + H2O = di-(9Z)-octadecenoylglycerol + (9Z)-octadecenoate + H(+)</text>
        <dbReference type="Rhea" id="RHEA:38575"/>
        <dbReference type="ChEBI" id="CHEBI:15377"/>
        <dbReference type="ChEBI" id="CHEBI:15378"/>
        <dbReference type="ChEBI" id="CHEBI:30823"/>
        <dbReference type="ChEBI" id="CHEBI:53753"/>
        <dbReference type="ChEBI" id="CHEBI:75945"/>
    </reaction>
    <physiologicalReaction direction="left-to-right" evidence="15">
        <dbReference type="Rhea" id="RHEA:38576"/>
    </physiologicalReaction>
</comment>
<dbReference type="PANTHER" id="PTHR11610">
    <property type="entry name" value="LIPASE"/>
    <property type="match status" value="1"/>
</dbReference>
<dbReference type="EMBL" id="VCEB01000002">
    <property type="protein sequence ID" value="KAB0383207.1"/>
    <property type="molecule type" value="Genomic_DNA"/>
</dbReference>
<evidence type="ECO:0000256" key="1">
    <source>
        <dbReference type="ARBA" id="ARBA00004613"/>
    </source>
</evidence>
<feature type="active site" description="Charge relay system" evidence="18">
    <location>
        <position position="182"/>
    </location>
</feature>
<dbReference type="InterPro" id="IPR001024">
    <property type="entry name" value="PLAT/LH2_dom"/>
</dbReference>
<evidence type="ECO:0000256" key="7">
    <source>
        <dbReference type="ARBA" id="ARBA00022837"/>
    </source>
</evidence>
<comment type="caution">
    <text evidence="20">Lacks conserved residue(s) required for the propagation of feature annotation.</text>
</comment>
<dbReference type="SUPFAM" id="SSF53474">
    <property type="entry name" value="alpha/beta-Hydrolases"/>
    <property type="match status" value="1"/>
</dbReference>
<dbReference type="InterPro" id="IPR000734">
    <property type="entry name" value="TAG_lipase"/>
</dbReference>
<dbReference type="Gene3D" id="3.40.50.1820">
    <property type="entry name" value="alpha/beta hydrolase"/>
    <property type="match status" value="1"/>
</dbReference>
<name>A0A5J5MTJ7_MUNRE</name>
<dbReference type="InterPro" id="IPR016272">
    <property type="entry name" value="Lipase_LIPH"/>
</dbReference>
<feature type="active site" description="Charge relay system" evidence="18">
    <location>
        <position position="269"/>
    </location>
</feature>
<dbReference type="PRINTS" id="PR00821">
    <property type="entry name" value="TAGLIPASE"/>
</dbReference>
<comment type="catalytic activity">
    <reaction evidence="14">
        <text>1,2,3-tributanoylglycerol + H2O = dibutanoylglycerol + butanoate + H(+)</text>
        <dbReference type="Rhea" id="RHEA:40475"/>
        <dbReference type="ChEBI" id="CHEBI:15377"/>
        <dbReference type="ChEBI" id="CHEBI:15378"/>
        <dbReference type="ChEBI" id="CHEBI:17968"/>
        <dbReference type="ChEBI" id="CHEBI:35020"/>
        <dbReference type="ChEBI" id="CHEBI:76478"/>
    </reaction>
    <physiologicalReaction direction="left-to-right" evidence="14">
        <dbReference type="Rhea" id="RHEA:40476"/>
    </physiologicalReaction>
</comment>
<evidence type="ECO:0000256" key="4">
    <source>
        <dbReference type="ARBA" id="ARBA00022525"/>
    </source>
</evidence>
<dbReference type="InterPro" id="IPR036392">
    <property type="entry name" value="PLAT/LH2_dom_sf"/>
</dbReference>
<feature type="domain" description="PLAT" evidence="22">
    <location>
        <begin position="344"/>
        <end position="458"/>
    </location>
</feature>
<accession>A0A5J5MTJ7</accession>
<evidence type="ECO:0000256" key="11">
    <source>
        <dbReference type="ARBA" id="ARBA00023369"/>
    </source>
</evidence>
<evidence type="ECO:0000256" key="17">
    <source>
        <dbReference type="ARBA" id="ARBA00049053"/>
    </source>
</evidence>
<evidence type="ECO:0000256" key="2">
    <source>
        <dbReference type="ARBA" id="ARBA00010701"/>
    </source>
</evidence>
<protein>
    <recommendedName>
        <fullName evidence="13">Pancreatic triacylglycerol lipase</fullName>
        <ecNumber evidence="3">3.1.1.3</ecNumber>
    </recommendedName>
</protein>
<keyword evidence="10" id="KW-1015">Disulfide bond</keyword>
<dbReference type="FunFam" id="3.40.50.1820:FF:000033">
    <property type="entry name" value="Pancreatic triacylglycerol lipase"/>
    <property type="match status" value="1"/>
</dbReference>
<evidence type="ECO:0000256" key="8">
    <source>
        <dbReference type="ARBA" id="ARBA00022963"/>
    </source>
</evidence>
<comment type="subcellular location">
    <subcellularLocation>
        <location evidence="1">Secreted</location>
    </subcellularLocation>
</comment>
<evidence type="ECO:0000256" key="14">
    <source>
        <dbReference type="ARBA" id="ARBA00048377"/>
    </source>
</evidence>
<evidence type="ECO:0000256" key="20">
    <source>
        <dbReference type="PROSITE-ProRule" id="PRU00152"/>
    </source>
</evidence>
<feature type="binding site" evidence="19">
    <location>
        <position position="193"/>
    </location>
    <ligand>
        <name>Ca(2+)</name>
        <dbReference type="ChEBI" id="CHEBI:29108"/>
    </ligand>
</feature>
<dbReference type="PIRSF" id="PIRSF000865">
    <property type="entry name" value="Lipoprotein_lipase_LIPH"/>
    <property type="match status" value="1"/>
</dbReference>
<dbReference type="InterPro" id="IPR013818">
    <property type="entry name" value="Lipase"/>
</dbReference>
<comment type="catalytic activity">
    <reaction evidence="17">
        <text>all-trans-retinyl hexadecanoate + H2O = all-trans-retinol + hexadecanoate + H(+)</text>
        <dbReference type="Rhea" id="RHEA:13933"/>
        <dbReference type="ChEBI" id="CHEBI:7896"/>
        <dbReference type="ChEBI" id="CHEBI:15377"/>
        <dbReference type="ChEBI" id="CHEBI:15378"/>
        <dbReference type="ChEBI" id="CHEBI:17336"/>
        <dbReference type="ChEBI" id="CHEBI:17616"/>
    </reaction>
    <physiologicalReaction direction="left-to-right" evidence="17">
        <dbReference type="Rhea" id="RHEA:13934"/>
    </physiologicalReaction>
</comment>
<dbReference type="EC" id="3.1.1.3" evidence="3"/>
<feature type="active site" description="Nucleophile" evidence="18">
    <location>
        <position position="158"/>
    </location>
</feature>
<dbReference type="Pfam" id="PF00151">
    <property type="entry name" value="Lipase"/>
    <property type="match status" value="1"/>
</dbReference>
<evidence type="ECO:0000256" key="9">
    <source>
        <dbReference type="ARBA" id="ARBA00023098"/>
    </source>
</evidence>
<comment type="catalytic activity">
    <reaction evidence="11">
        <text>a triacylglycerol + H2O = a diacylglycerol + a fatty acid + H(+)</text>
        <dbReference type="Rhea" id="RHEA:12044"/>
        <dbReference type="ChEBI" id="CHEBI:15377"/>
        <dbReference type="ChEBI" id="CHEBI:15378"/>
        <dbReference type="ChEBI" id="CHEBI:17855"/>
        <dbReference type="ChEBI" id="CHEBI:18035"/>
        <dbReference type="ChEBI" id="CHEBI:28868"/>
        <dbReference type="EC" id="3.1.1.3"/>
    </reaction>
    <physiologicalReaction direction="left-to-right" evidence="11">
        <dbReference type="Rhea" id="RHEA:12045"/>
    </physiologicalReaction>
</comment>
<evidence type="ECO:0000256" key="6">
    <source>
        <dbReference type="ARBA" id="ARBA00022801"/>
    </source>
</evidence>
<dbReference type="SUPFAM" id="SSF49723">
    <property type="entry name" value="Lipase/lipooxygenase domain (PLAT/LH2 domain)"/>
    <property type="match status" value="1"/>
</dbReference>
<dbReference type="InterPro" id="IPR033906">
    <property type="entry name" value="Lipase_N"/>
</dbReference>
<keyword evidence="5 19" id="KW-0479">Metal-binding</keyword>
<keyword evidence="6" id="KW-0378">Hydrolase</keyword>
<dbReference type="Gene3D" id="2.60.60.20">
    <property type="entry name" value="PLAT/LH2 domain"/>
    <property type="match status" value="1"/>
</dbReference>
<evidence type="ECO:0000256" key="10">
    <source>
        <dbReference type="ARBA" id="ARBA00023157"/>
    </source>
</evidence>
<evidence type="ECO:0000256" key="18">
    <source>
        <dbReference type="PIRSR" id="PIRSR000865-1"/>
    </source>
</evidence>
<comment type="similarity">
    <text evidence="2 21">Belongs to the AB hydrolase superfamily. Lipase family.</text>
</comment>
<evidence type="ECO:0000256" key="5">
    <source>
        <dbReference type="ARBA" id="ARBA00022723"/>
    </source>
</evidence>
<evidence type="ECO:0000256" key="19">
    <source>
        <dbReference type="PIRSR" id="PIRSR000865-2"/>
    </source>
</evidence>
<feature type="non-terminal residue" evidence="23">
    <location>
        <position position="1"/>
    </location>
</feature>
<dbReference type="PRINTS" id="PR00823">
    <property type="entry name" value="PANCLIPASE"/>
</dbReference>
<sequence length="476" mass="52980">KEVCYDRLGCFSDDSPWAGIIERPLKVLPWSPEEVNTRFLLYTNENPDNFQEIVADASIIASSNFKTNRKTRFVIHGFTDKGDENWLQSICKNLFTVESVNCICVDWKGGSRTGYTQATQNIRIVGAEVAYLVDLLKFSFRQSSFEYSLSDVHVIGHSLGAHAAGEAGRRTSGAIGRITGLDPAEPCFEGTPELVRLDPSDAQFVDVIHTDAAPMIPNLGFGMSQVVGHLDFFPNGGKEMPGCQKNALSQIVDIDGIWEGTRDFVACNHLRSYKYYADSILNPDGFAGFPCASYTAFSADKCFPCPSDGCPQMGHYADRFPGKTKSEGQTFYLNTGDASNFARWRYKVTVTLSGKRVTGHILVSLFGDKGNSKQYEIFNGTLKPDNTESSEFDSDVEVGVLQKVKFLWYNNVINPTLPKVGASKISVETNDGQSSCKSREELLLLEKMETQETRLTFPLKQTEIQTKYIKPQFSRY</sequence>
<evidence type="ECO:0000313" key="24">
    <source>
        <dbReference type="Proteomes" id="UP000326062"/>
    </source>
</evidence>
<comment type="caution">
    <text evidence="23">The sequence shown here is derived from an EMBL/GenBank/DDBJ whole genome shotgun (WGS) entry which is preliminary data.</text>
</comment>
<comment type="subunit">
    <text evidence="12">Forms a 1:1 stoichiometric complex with (pro)colipase/CLPS.</text>
</comment>
<dbReference type="InterPro" id="IPR029058">
    <property type="entry name" value="AB_hydrolase_fold"/>
</dbReference>
<proteinExistence type="inferred from homology"/>
<keyword evidence="4" id="KW-0964">Secreted</keyword>
<keyword evidence="7 19" id="KW-0106">Calcium</keyword>
<evidence type="ECO:0000256" key="16">
    <source>
        <dbReference type="ARBA" id="ARBA00048674"/>
    </source>
</evidence>
<dbReference type="InterPro" id="IPR002331">
    <property type="entry name" value="Lipase_panc"/>
</dbReference>
<dbReference type="PANTHER" id="PTHR11610:SF147">
    <property type="entry name" value="PANCREATIC TRIACYLGLYCEROL LIPASE"/>
    <property type="match status" value="1"/>
</dbReference>
<organism evidence="23 24">
    <name type="scientific">Muntiacus reevesi</name>
    <name type="common">Reeves' muntjac</name>
    <name type="synonym">Cervus reevesi</name>
    <dbReference type="NCBI Taxonomy" id="9886"/>
    <lineage>
        <taxon>Eukaryota</taxon>
        <taxon>Metazoa</taxon>
        <taxon>Chordata</taxon>
        <taxon>Craniata</taxon>
        <taxon>Vertebrata</taxon>
        <taxon>Euteleostomi</taxon>
        <taxon>Mammalia</taxon>
        <taxon>Eutheria</taxon>
        <taxon>Laurasiatheria</taxon>
        <taxon>Artiodactyla</taxon>
        <taxon>Ruminantia</taxon>
        <taxon>Pecora</taxon>
        <taxon>Cervidae</taxon>
        <taxon>Muntiacinae</taxon>
        <taxon>Muntiacus</taxon>
    </lineage>
</organism>
<reference evidence="23 24" key="1">
    <citation type="submission" date="2019-06" db="EMBL/GenBank/DDBJ databases">
        <title>Discovery of a novel chromosome fission-fusion reversal in muntjac.</title>
        <authorList>
            <person name="Mudd A.B."/>
            <person name="Bredeson J.V."/>
            <person name="Baum R."/>
            <person name="Hockemeyer D."/>
            <person name="Rokhsar D.S."/>
        </authorList>
    </citation>
    <scope>NUCLEOTIDE SEQUENCE [LARGE SCALE GENOMIC DNA]</scope>
    <source>
        <strain evidence="23">UCam_UCB_Mr</strain>
        <tissue evidence="23">Fibroblast cell line</tissue>
    </source>
</reference>
<evidence type="ECO:0000256" key="13">
    <source>
        <dbReference type="ARBA" id="ARBA00040450"/>
    </source>
</evidence>
<evidence type="ECO:0000256" key="12">
    <source>
        <dbReference type="ARBA" id="ARBA00038559"/>
    </source>
</evidence>
<dbReference type="GO" id="GO:0005615">
    <property type="term" value="C:extracellular space"/>
    <property type="evidence" value="ECO:0007669"/>
    <property type="project" value="TreeGrafter"/>
</dbReference>
<evidence type="ECO:0000259" key="22">
    <source>
        <dbReference type="PROSITE" id="PS50095"/>
    </source>
</evidence>
<dbReference type="GO" id="GO:0004465">
    <property type="term" value="F:lipoprotein lipase activity"/>
    <property type="evidence" value="ECO:0007669"/>
    <property type="project" value="TreeGrafter"/>
</dbReference>
<keyword evidence="9" id="KW-0443">Lipid metabolism</keyword>
<evidence type="ECO:0000256" key="21">
    <source>
        <dbReference type="RuleBase" id="RU004262"/>
    </source>
</evidence>
<evidence type="ECO:0000256" key="3">
    <source>
        <dbReference type="ARBA" id="ARBA00013279"/>
    </source>
</evidence>
<dbReference type="CDD" id="cd00707">
    <property type="entry name" value="Pancreat_lipase_like"/>
    <property type="match status" value="1"/>
</dbReference>
<dbReference type="Proteomes" id="UP000326062">
    <property type="component" value="Chromosome 2"/>
</dbReference>
<gene>
    <name evidence="23" type="ORF">FD755_005124</name>
</gene>
<dbReference type="SMART" id="SM00308">
    <property type="entry name" value="LH2"/>
    <property type="match status" value="1"/>
</dbReference>
<dbReference type="PROSITE" id="PS50095">
    <property type="entry name" value="PLAT"/>
    <property type="match status" value="1"/>
</dbReference>
<feature type="binding site" evidence="19">
    <location>
        <position position="198"/>
    </location>
    <ligand>
        <name>Ca(2+)</name>
        <dbReference type="ChEBI" id="CHEBI:29108"/>
    </ligand>
</feature>
<keyword evidence="8" id="KW-0442">Lipid degradation</keyword>
<dbReference type="FunFam" id="2.60.60.20:FF:000003">
    <property type="entry name" value="Triacylglycerol lipase"/>
    <property type="match status" value="1"/>
</dbReference>
<dbReference type="AlphaFoldDB" id="A0A5J5MTJ7"/>
<feature type="binding site" evidence="19">
    <location>
        <position position="196"/>
    </location>
    <ligand>
        <name>Ca(2+)</name>
        <dbReference type="ChEBI" id="CHEBI:29108"/>
    </ligand>
</feature>
<feature type="binding site" evidence="19">
    <location>
        <position position="201"/>
    </location>
    <ligand>
        <name>Ca(2+)</name>
        <dbReference type="ChEBI" id="CHEBI:29108"/>
    </ligand>
</feature>
<evidence type="ECO:0000256" key="15">
    <source>
        <dbReference type="ARBA" id="ARBA00048386"/>
    </source>
</evidence>
<comment type="catalytic activity">
    <reaction evidence="16">
        <text>1,2-di-(9Z-octadecenoyl)-glycerol + H2O = (9Z-octadecenoyl)-glycerol + (9Z)-octadecenoate + H(+)</text>
        <dbReference type="Rhea" id="RHEA:38455"/>
        <dbReference type="ChEBI" id="CHEBI:15377"/>
        <dbReference type="ChEBI" id="CHEBI:15378"/>
        <dbReference type="ChEBI" id="CHEBI:30823"/>
        <dbReference type="ChEBI" id="CHEBI:52323"/>
        <dbReference type="ChEBI" id="CHEBI:75937"/>
    </reaction>
    <physiologicalReaction direction="left-to-right" evidence="16">
        <dbReference type="Rhea" id="RHEA:38456"/>
    </physiologicalReaction>
</comment>
<dbReference type="Pfam" id="PF01477">
    <property type="entry name" value="PLAT"/>
    <property type="match status" value="1"/>
</dbReference>
<evidence type="ECO:0000313" key="23">
    <source>
        <dbReference type="EMBL" id="KAB0383207.1"/>
    </source>
</evidence>
<dbReference type="GO" id="GO:0046872">
    <property type="term" value="F:metal ion binding"/>
    <property type="evidence" value="ECO:0007669"/>
    <property type="project" value="UniProtKB-KW"/>
</dbReference>